<dbReference type="Proteomes" id="UP001497480">
    <property type="component" value="Unassembled WGS sequence"/>
</dbReference>
<evidence type="ECO:0000313" key="3">
    <source>
        <dbReference type="Proteomes" id="UP001497480"/>
    </source>
</evidence>
<evidence type="ECO:0000256" key="1">
    <source>
        <dbReference type="SAM" id="MobiDB-lite"/>
    </source>
</evidence>
<protein>
    <submittedName>
        <fullName evidence="2">Uncharacterized protein</fullName>
    </submittedName>
</protein>
<feature type="region of interest" description="Disordered" evidence="1">
    <location>
        <begin position="70"/>
        <end position="93"/>
    </location>
</feature>
<dbReference type="AlphaFoldDB" id="A0AAV1X8A2"/>
<comment type="caution">
    <text evidence="2">The sequence shown here is derived from an EMBL/GenBank/DDBJ whole genome shotgun (WGS) entry which is preliminary data.</text>
</comment>
<evidence type="ECO:0000313" key="2">
    <source>
        <dbReference type="EMBL" id="CAL0317904.1"/>
    </source>
</evidence>
<reference evidence="2 3" key="1">
    <citation type="submission" date="2024-03" db="EMBL/GenBank/DDBJ databases">
        <authorList>
            <person name="Martinez-Hernandez J."/>
        </authorList>
    </citation>
    <scope>NUCLEOTIDE SEQUENCE [LARGE SCALE GENOMIC DNA]</scope>
</reference>
<accession>A0AAV1X8A2</accession>
<gene>
    <name evidence="2" type="ORF">LLUT_LOCUS18964</name>
</gene>
<feature type="compositionally biased region" description="Polar residues" evidence="1">
    <location>
        <begin position="78"/>
        <end position="87"/>
    </location>
</feature>
<keyword evidence="3" id="KW-1185">Reference proteome</keyword>
<dbReference type="EMBL" id="CAXHTB010000013">
    <property type="protein sequence ID" value="CAL0317904.1"/>
    <property type="molecule type" value="Genomic_DNA"/>
</dbReference>
<name>A0AAV1X8A2_LUPLU</name>
<sequence length="162" mass="19018">MGEKNQNKKNMQHKNAITNGVVIITVYVESLRTRSIKKTNKPHPRYKISKSYDRRAQLLAYSRELRKNALSEEKVEQQIPSNESLPRTKSKKPISLAQRVQICFPTSRTQCMYERVEPKESNEMNRNKKRKGSGKICNSFLRKLKRLFKKLSCKEKFNGKED</sequence>
<organism evidence="2 3">
    <name type="scientific">Lupinus luteus</name>
    <name type="common">European yellow lupine</name>
    <dbReference type="NCBI Taxonomy" id="3873"/>
    <lineage>
        <taxon>Eukaryota</taxon>
        <taxon>Viridiplantae</taxon>
        <taxon>Streptophyta</taxon>
        <taxon>Embryophyta</taxon>
        <taxon>Tracheophyta</taxon>
        <taxon>Spermatophyta</taxon>
        <taxon>Magnoliopsida</taxon>
        <taxon>eudicotyledons</taxon>
        <taxon>Gunneridae</taxon>
        <taxon>Pentapetalae</taxon>
        <taxon>rosids</taxon>
        <taxon>fabids</taxon>
        <taxon>Fabales</taxon>
        <taxon>Fabaceae</taxon>
        <taxon>Papilionoideae</taxon>
        <taxon>50 kb inversion clade</taxon>
        <taxon>genistoids sensu lato</taxon>
        <taxon>core genistoids</taxon>
        <taxon>Genisteae</taxon>
        <taxon>Lupinus</taxon>
    </lineage>
</organism>
<proteinExistence type="predicted"/>